<sequence length="110" mass="12215">MAKVIENLKGINAYPIPLRTLVETADKRGLDLDTEATAEVLKGKAYNLAKADLLLWLSFAPDVSQGGQSFSFTDEQRTQFRNHAKALYKEFDDDSGSANKPIYGYKGSRL</sequence>
<evidence type="ECO:0000313" key="1">
    <source>
        <dbReference type="EMBL" id="KAA5206499.1"/>
    </source>
</evidence>
<dbReference type="AlphaFoldDB" id="A0A5M5X5I4"/>
<accession>A0A5M5X5I4</accession>
<name>A0A5M5X5I4_BACFG</name>
<organism evidence="1 2">
    <name type="scientific">Bacteroides fragilis</name>
    <dbReference type="NCBI Taxonomy" id="817"/>
    <lineage>
        <taxon>Bacteria</taxon>
        <taxon>Pseudomonadati</taxon>
        <taxon>Bacteroidota</taxon>
        <taxon>Bacteroidia</taxon>
        <taxon>Bacteroidales</taxon>
        <taxon>Bacteroidaceae</taxon>
        <taxon>Bacteroides</taxon>
    </lineage>
</organism>
<protein>
    <submittedName>
        <fullName evidence="1">Uncharacterized protein</fullName>
    </submittedName>
</protein>
<dbReference type="Proteomes" id="UP000429838">
    <property type="component" value="Unassembled WGS sequence"/>
</dbReference>
<comment type="caution">
    <text evidence="1">The sequence shown here is derived from an EMBL/GenBank/DDBJ whole genome shotgun (WGS) entry which is preliminary data.</text>
</comment>
<dbReference type="EMBL" id="VWAQ01000014">
    <property type="protein sequence ID" value="KAA5206499.1"/>
    <property type="molecule type" value="Genomic_DNA"/>
</dbReference>
<gene>
    <name evidence="1" type="ORF">F2Z25_16370</name>
</gene>
<proteinExistence type="predicted"/>
<reference evidence="1 2" key="1">
    <citation type="journal article" date="2019" name="Nat. Med.">
        <title>A library of human gut bacterial isolates paired with longitudinal multiomics data enables mechanistic microbiome research.</title>
        <authorList>
            <person name="Poyet M."/>
            <person name="Groussin M."/>
            <person name="Gibbons S.M."/>
            <person name="Avila-Pacheco J."/>
            <person name="Jiang X."/>
            <person name="Kearney S.M."/>
            <person name="Perrotta A.R."/>
            <person name="Berdy B."/>
            <person name="Zhao S."/>
            <person name="Lieberman T.D."/>
            <person name="Swanson P.K."/>
            <person name="Smith M."/>
            <person name="Roesemann S."/>
            <person name="Alexander J.E."/>
            <person name="Rich S.A."/>
            <person name="Livny J."/>
            <person name="Vlamakis H."/>
            <person name="Clish C."/>
            <person name="Bullock K."/>
            <person name="Deik A."/>
            <person name="Scott J."/>
            <person name="Pierce K.A."/>
            <person name="Xavier R.J."/>
            <person name="Alm E.J."/>
        </authorList>
    </citation>
    <scope>NUCLEOTIDE SEQUENCE [LARGE SCALE GENOMIC DNA]</scope>
    <source>
        <strain evidence="1 2">BIOML-A1</strain>
    </source>
</reference>
<evidence type="ECO:0000313" key="2">
    <source>
        <dbReference type="Proteomes" id="UP000429838"/>
    </source>
</evidence>